<comment type="caution">
    <text evidence="1">The sequence shown here is derived from an EMBL/GenBank/DDBJ whole genome shotgun (WGS) entry which is preliminary data.</text>
</comment>
<keyword evidence="2" id="KW-1185">Reference proteome</keyword>
<dbReference type="Proteomes" id="UP000320095">
    <property type="component" value="Unassembled WGS sequence"/>
</dbReference>
<protein>
    <submittedName>
        <fullName evidence="1">Uncharacterized protein</fullName>
    </submittedName>
</protein>
<name>A0A502DL77_9MYCO</name>
<reference evidence="1 2" key="1">
    <citation type="journal article" date="2019" name="Environ. Microbiol.">
        <title>Species interactions and distinct microbial communities in high Arctic permafrost affected cryosols are associated with the CH4 and CO2 gas fluxes.</title>
        <authorList>
            <person name="Altshuler I."/>
            <person name="Hamel J."/>
            <person name="Turney S."/>
            <person name="Magnuson E."/>
            <person name="Levesque R."/>
            <person name="Greer C."/>
            <person name="Whyte L.G."/>
        </authorList>
    </citation>
    <scope>NUCLEOTIDE SEQUENCE [LARGE SCALE GENOMIC DNA]</scope>
    <source>
        <strain evidence="1 2">S5.20</strain>
    </source>
</reference>
<gene>
    <name evidence="1" type="ORF">EAH80_29335</name>
</gene>
<organism evidence="1 2">
    <name type="scientific">Mycolicibacterium hodleri</name>
    <dbReference type="NCBI Taxonomy" id="49897"/>
    <lineage>
        <taxon>Bacteria</taxon>
        <taxon>Bacillati</taxon>
        <taxon>Actinomycetota</taxon>
        <taxon>Actinomycetes</taxon>
        <taxon>Mycobacteriales</taxon>
        <taxon>Mycobacteriaceae</taxon>
        <taxon>Mycolicibacterium</taxon>
    </lineage>
</organism>
<dbReference type="EMBL" id="RCZG01000023">
    <property type="protein sequence ID" value="TPG26175.1"/>
    <property type="molecule type" value="Genomic_DNA"/>
</dbReference>
<dbReference type="AlphaFoldDB" id="A0A502DL77"/>
<accession>A0A502DL77</accession>
<sequence>MPVLGSVVVSGHLVEWFAGVDEVLQHRRESAGVPHREVGPVRRYLRIEPKQDAATRRSTHVLDALNRQ</sequence>
<proteinExistence type="predicted"/>
<evidence type="ECO:0000313" key="2">
    <source>
        <dbReference type="Proteomes" id="UP000320095"/>
    </source>
</evidence>
<evidence type="ECO:0000313" key="1">
    <source>
        <dbReference type="EMBL" id="TPG26175.1"/>
    </source>
</evidence>